<dbReference type="AlphaFoldDB" id="A0A6A5SSY3"/>
<keyword evidence="1" id="KW-0472">Membrane</keyword>
<sequence>MASLMASLLSQELQPYSALAWPSSWKRSDFEGSSLWNTAKQEKGSSLMFVGICLAVVVLIAALMLWLWTADRMKRRRSDPLRKSNLESRTAASQYCSFAVRDISQNEYDEQET</sequence>
<keyword evidence="1" id="KW-1133">Transmembrane helix</keyword>
<evidence type="ECO:0000313" key="3">
    <source>
        <dbReference type="Proteomes" id="UP000800038"/>
    </source>
</evidence>
<proteinExistence type="predicted"/>
<keyword evidence="3" id="KW-1185">Reference proteome</keyword>
<dbReference type="EMBL" id="ML976031">
    <property type="protein sequence ID" value="KAF1942848.1"/>
    <property type="molecule type" value="Genomic_DNA"/>
</dbReference>
<accession>A0A6A5SSY3</accession>
<dbReference type="Proteomes" id="UP000800038">
    <property type="component" value="Unassembled WGS sequence"/>
</dbReference>
<evidence type="ECO:0000256" key="1">
    <source>
        <dbReference type="SAM" id="Phobius"/>
    </source>
</evidence>
<gene>
    <name evidence="2" type="ORF">EJ02DRAFT_453939</name>
</gene>
<evidence type="ECO:0000313" key="2">
    <source>
        <dbReference type="EMBL" id="KAF1942848.1"/>
    </source>
</evidence>
<keyword evidence="1" id="KW-0812">Transmembrane</keyword>
<feature type="transmembrane region" description="Helical" evidence="1">
    <location>
        <begin position="44"/>
        <end position="68"/>
    </location>
</feature>
<name>A0A6A5SSY3_9PLEO</name>
<reference evidence="2" key="1">
    <citation type="journal article" date="2020" name="Stud. Mycol.">
        <title>101 Dothideomycetes genomes: a test case for predicting lifestyles and emergence of pathogens.</title>
        <authorList>
            <person name="Haridas S."/>
            <person name="Albert R."/>
            <person name="Binder M."/>
            <person name="Bloem J."/>
            <person name="Labutti K."/>
            <person name="Salamov A."/>
            <person name="Andreopoulos B."/>
            <person name="Baker S."/>
            <person name="Barry K."/>
            <person name="Bills G."/>
            <person name="Bluhm B."/>
            <person name="Cannon C."/>
            <person name="Castanera R."/>
            <person name="Culley D."/>
            <person name="Daum C."/>
            <person name="Ezra D."/>
            <person name="Gonzalez J."/>
            <person name="Henrissat B."/>
            <person name="Kuo A."/>
            <person name="Liang C."/>
            <person name="Lipzen A."/>
            <person name="Lutzoni F."/>
            <person name="Magnuson J."/>
            <person name="Mondo S."/>
            <person name="Nolan M."/>
            <person name="Ohm R."/>
            <person name="Pangilinan J."/>
            <person name="Park H.-J."/>
            <person name="Ramirez L."/>
            <person name="Alfaro M."/>
            <person name="Sun H."/>
            <person name="Tritt A."/>
            <person name="Yoshinaga Y."/>
            <person name="Zwiers L.-H."/>
            <person name="Turgeon B."/>
            <person name="Goodwin S."/>
            <person name="Spatafora J."/>
            <person name="Crous P."/>
            <person name="Grigoriev I."/>
        </authorList>
    </citation>
    <scope>NUCLEOTIDE SEQUENCE</scope>
    <source>
        <strain evidence="2">CBS 161.51</strain>
    </source>
</reference>
<protein>
    <submittedName>
        <fullName evidence="2">Uncharacterized protein</fullName>
    </submittedName>
</protein>
<organism evidence="2 3">
    <name type="scientific">Clathrospora elynae</name>
    <dbReference type="NCBI Taxonomy" id="706981"/>
    <lineage>
        <taxon>Eukaryota</taxon>
        <taxon>Fungi</taxon>
        <taxon>Dikarya</taxon>
        <taxon>Ascomycota</taxon>
        <taxon>Pezizomycotina</taxon>
        <taxon>Dothideomycetes</taxon>
        <taxon>Pleosporomycetidae</taxon>
        <taxon>Pleosporales</taxon>
        <taxon>Diademaceae</taxon>
        <taxon>Clathrospora</taxon>
    </lineage>
</organism>